<organism evidence="1 2">
    <name type="scientific">Gemmata palustris</name>
    <dbReference type="NCBI Taxonomy" id="2822762"/>
    <lineage>
        <taxon>Bacteria</taxon>
        <taxon>Pseudomonadati</taxon>
        <taxon>Planctomycetota</taxon>
        <taxon>Planctomycetia</taxon>
        <taxon>Gemmatales</taxon>
        <taxon>Gemmataceae</taxon>
        <taxon>Gemmata</taxon>
    </lineage>
</organism>
<keyword evidence="2" id="KW-1185">Reference proteome</keyword>
<evidence type="ECO:0000313" key="1">
    <source>
        <dbReference type="EMBL" id="MBP3958899.1"/>
    </source>
</evidence>
<dbReference type="RefSeq" id="WP_210659296.1">
    <property type="nucleotide sequence ID" value="NZ_JAGKQQ010000001.1"/>
</dbReference>
<protein>
    <submittedName>
        <fullName evidence="1">Uncharacterized protein</fullName>
    </submittedName>
</protein>
<name>A0ABS5BYT6_9BACT</name>
<dbReference type="EMBL" id="JAGKQQ010000001">
    <property type="protein sequence ID" value="MBP3958899.1"/>
    <property type="molecule type" value="Genomic_DNA"/>
</dbReference>
<reference evidence="1 2" key="1">
    <citation type="submission" date="2021-04" db="EMBL/GenBank/DDBJ databases">
        <authorList>
            <person name="Ivanova A."/>
        </authorList>
    </citation>
    <scope>NUCLEOTIDE SEQUENCE [LARGE SCALE GENOMIC DNA]</scope>
    <source>
        <strain evidence="1 2">G18</strain>
    </source>
</reference>
<sequence length="62" mass="6553">MAIVWENGVVGHGLLIRKGKKLFANGDVTRAPAANNPVTFGEAPDVIARCRVEIVVRPTGAV</sequence>
<dbReference type="Proteomes" id="UP000676565">
    <property type="component" value="Unassembled WGS sequence"/>
</dbReference>
<evidence type="ECO:0000313" key="2">
    <source>
        <dbReference type="Proteomes" id="UP000676565"/>
    </source>
</evidence>
<gene>
    <name evidence="1" type="ORF">J8F10_26945</name>
</gene>
<proteinExistence type="predicted"/>
<accession>A0ABS5BYT6</accession>
<comment type="caution">
    <text evidence="1">The sequence shown here is derived from an EMBL/GenBank/DDBJ whole genome shotgun (WGS) entry which is preliminary data.</text>
</comment>